<feature type="domain" description="Phytocyanin" evidence="4">
    <location>
        <begin position="34"/>
        <end position="147"/>
    </location>
</feature>
<dbReference type="InterPro" id="IPR003245">
    <property type="entry name" value="Phytocyanin_dom"/>
</dbReference>
<dbReference type="OrthoDB" id="2011645at2759"/>
<keyword evidence="6" id="KW-1185">Reference proteome</keyword>
<dbReference type="InterPro" id="IPR028871">
    <property type="entry name" value="BlueCu_1_BS"/>
</dbReference>
<dbReference type="Gramene" id="TVU45436">
    <property type="protein sequence ID" value="TVU45436"/>
    <property type="gene ID" value="EJB05_04923"/>
</dbReference>
<dbReference type="InterPro" id="IPR039391">
    <property type="entry name" value="Phytocyanin-like"/>
</dbReference>
<dbReference type="Pfam" id="PF02298">
    <property type="entry name" value="Cu_bind_like"/>
    <property type="match status" value="1"/>
</dbReference>
<proteinExistence type="predicted"/>
<dbReference type="GO" id="GO:0005886">
    <property type="term" value="C:plasma membrane"/>
    <property type="evidence" value="ECO:0007669"/>
    <property type="project" value="TreeGrafter"/>
</dbReference>
<keyword evidence="1" id="KW-0479">Metal-binding</keyword>
<dbReference type="PANTHER" id="PTHR33021:SF513">
    <property type="entry name" value="PUTATIVE, EXPRESSED-RELATED"/>
    <property type="match status" value="1"/>
</dbReference>
<reference evidence="5 6" key="1">
    <citation type="journal article" date="2019" name="Sci. Rep.">
        <title>A high-quality genome of Eragrostis curvula grass provides insights into Poaceae evolution and supports new strategies to enhance forage quality.</title>
        <authorList>
            <person name="Carballo J."/>
            <person name="Santos B.A.C.M."/>
            <person name="Zappacosta D."/>
            <person name="Garbus I."/>
            <person name="Selva J.P."/>
            <person name="Gallo C.A."/>
            <person name="Diaz A."/>
            <person name="Albertini E."/>
            <person name="Caccamo M."/>
            <person name="Echenique V."/>
        </authorList>
    </citation>
    <scope>NUCLEOTIDE SEQUENCE [LARGE SCALE GENOMIC DNA]</scope>
    <source>
        <strain evidence="6">cv. Victoria</strain>
        <tissue evidence="5">Leaf</tissue>
    </source>
</reference>
<dbReference type="AlphaFoldDB" id="A0A5J9WBS3"/>
<dbReference type="Proteomes" id="UP000324897">
    <property type="component" value="Chromosome 5"/>
</dbReference>
<dbReference type="SUPFAM" id="SSF49503">
    <property type="entry name" value="Cupredoxins"/>
    <property type="match status" value="1"/>
</dbReference>
<dbReference type="Gene3D" id="2.60.40.420">
    <property type="entry name" value="Cupredoxins - blue copper proteins"/>
    <property type="match status" value="1"/>
</dbReference>
<dbReference type="GO" id="GO:0046872">
    <property type="term" value="F:metal ion binding"/>
    <property type="evidence" value="ECO:0007669"/>
    <property type="project" value="UniProtKB-KW"/>
</dbReference>
<accession>A0A5J9WBS3</accession>
<feature type="signal peptide" evidence="3">
    <location>
        <begin position="1"/>
        <end position="31"/>
    </location>
</feature>
<feature type="non-terminal residue" evidence="5">
    <location>
        <position position="1"/>
    </location>
</feature>
<evidence type="ECO:0000313" key="6">
    <source>
        <dbReference type="Proteomes" id="UP000324897"/>
    </source>
</evidence>
<dbReference type="InterPro" id="IPR008972">
    <property type="entry name" value="Cupredoxin"/>
</dbReference>
<gene>
    <name evidence="5" type="ORF">EJB05_04923</name>
</gene>
<dbReference type="PANTHER" id="PTHR33021">
    <property type="entry name" value="BLUE COPPER PROTEIN"/>
    <property type="match status" value="1"/>
</dbReference>
<name>A0A5J9WBS3_9POAL</name>
<dbReference type="GO" id="GO:0009055">
    <property type="term" value="F:electron transfer activity"/>
    <property type="evidence" value="ECO:0007669"/>
    <property type="project" value="InterPro"/>
</dbReference>
<dbReference type="EMBL" id="RWGY01000004">
    <property type="protein sequence ID" value="TVU45436.1"/>
    <property type="molecule type" value="Genomic_DNA"/>
</dbReference>
<keyword evidence="3" id="KW-0732">Signal</keyword>
<dbReference type="InterPro" id="IPR041844">
    <property type="entry name" value="Plantacyanin"/>
</dbReference>
<dbReference type="PROSITE" id="PS00196">
    <property type="entry name" value="COPPER_BLUE"/>
    <property type="match status" value="1"/>
</dbReference>
<feature type="chain" id="PRO_5023851933" description="Phytocyanin domain-containing protein" evidence="3">
    <location>
        <begin position="32"/>
        <end position="147"/>
    </location>
</feature>
<organism evidence="5 6">
    <name type="scientific">Eragrostis curvula</name>
    <name type="common">weeping love grass</name>
    <dbReference type="NCBI Taxonomy" id="38414"/>
    <lineage>
        <taxon>Eukaryota</taxon>
        <taxon>Viridiplantae</taxon>
        <taxon>Streptophyta</taxon>
        <taxon>Embryophyta</taxon>
        <taxon>Tracheophyta</taxon>
        <taxon>Spermatophyta</taxon>
        <taxon>Magnoliopsida</taxon>
        <taxon>Liliopsida</taxon>
        <taxon>Poales</taxon>
        <taxon>Poaceae</taxon>
        <taxon>PACMAD clade</taxon>
        <taxon>Chloridoideae</taxon>
        <taxon>Eragrostideae</taxon>
        <taxon>Eragrostidinae</taxon>
        <taxon>Eragrostis</taxon>
    </lineage>
</organism>
<keyword evidence="2" id="KW-0186">Copper</keyword>
<evidence type="ECO:0000256" key="2">
    <source>
        <dbReference type="ARBA" id="ARBA00023008"/>
    </source>
</evidence>
<evidence type="ECO:0000256" key="3">
    <source>
        <dbReference type="SAM" id="SignalP"/>
    </source>
</evidence>
<evidence type="ECO:0000256" key="1">
    <source>
        <dbReference type="ARBA" id="ARBA00022723"/>
    </source>
</evidence>
<dbReference type="PROSITE" id="PS51485">
    <property type="entry name" value="PHYTOCYANIN"/>
    <property type="match status" value="1"/>
</dbReference>
<dbReference type="CDD" id="cd11013">
    <property type="entry name" value="Plantacyanin"/>
    <property type="match status" value="1"/>
</dbReference>
<protein>
    <recommendedName>
        <fullName evidence="4">Phytocyanin domain-containing protein</fullName>
    </recommendedName>
</protein>
<sequence>MAQGRGSATRGNSTVVLALVLLCVLLHGEFAESAVYTVGDRGGWSFNTAAWTRGKRFRAGDVLGECSISVVLVTLASRPHLLFKYSPAAHNVVAVSAAGYKSCSAPRGAKMFRSGNDRVTLRRGTNYFICSFPGHCQYGMKIAINAA</sequence>
<evidence type="ECO:0000259" key="4">
    <source>
        <dbReference type="PROSITE" id="PS51485"/>
    </source>
</evidence>
<comment type="caution">
    <text evidence="5">The sequence shown here is derived from an EMBL/GenBank/DDBJ whole genome shotgun (WGS) entry which is preliminary data.</text>
</comment>
<evidence type="ECO:0000313" key="5">
    <source>
        <dbReference type="EMBL" id="TVU45436.1"/>
    </source>
</evidence>